<accession>A0A1L7UCQ5</accession>
<dbReference type="PANTHER" id="PTHR38791">
    <property type="entry name" value="ZN(II)2CYS6 TRANSCRIPTION FACTOR (EUROFUNG)-RELATED-RELATED"/>
    <property type="match status" value="1"/>
</dbReference>
<dbReference type="VEuPathDB" id="FungiDB:FMAN_03940"/>
<keyword evidence="1" id="KW-0539">Nucleus</keyword>
<dbReference type="Pfam" id="PF11951">
    <property type="entry name" value="Fungal_trans_2"/>
    <property type="match status" value="1"/>
</dbReference>
<protein>
    <recommendedName>
        <fullName evidence="5">Negative acting factor</fullName>
    </recommendedName>
</protein>
<dbReference type="EMBL" id="FCQH01000017">
    <property type="protein sequence ID" value="CVL06073.1"/>
    <property type="molecule type" value="Genomic_DNA"/>
</dbReference>
<evidence type="ECO:0000256" key="1">
    <source>
        <dbReference type="ARBA" id="ARBA00023242"/>
    </source>
</evidence>
<evidence type="ECO:0000256" key="2">
    <source>
        <dbReference type="SAM" id="MobiDB-lite"/>
    </source>
</evidence>
<name>A0A1L7UCQ5_FUSMA</name>
<evidence type="ECO:0000313" key="4">
    <source>
        <dbReference type="Proteomes" id="UP000184255"/>
    </source>
</evidence>
<keyword evidence="4" id="KW-1185">Reference proteome</keyword>
<dbReference type="InterPro" id="IPR021858">
    <property type="entry name" value="Fun_TF"/>
</dbReference>
<evidence type="ECO:0008006" key="5">
    <source>
        <dbReference type="Google" id="ProtNLM"/>
    </source>
</evidence>
<feature type="compositionally biased region" description="Polar residues" evidence="2">
    <location>
        <begin position="1"/>
        <end position="12"/>
    </location>
</feature>
<dbReference type="GeneID" id="65083211"/>
<feature type="region of interest" description="Disordered" evidence="2">
    <location>
        <begin position="1"/>
        <end position="24"/>
    </location>
</feature>
<sequence length="435" mass="48990">MQFLPTANNPLQKGSLPPSKLSTNIIPQPHSVSEHEAIAYFLQEYSVQPGSGGFGGHLDTLQDMYESSHRESCLQKATLATAYLCLSRHYKSSALYSLAYEYRGAALRAINRDLASTSSSFKDKTLTSIMFMGMMEDIDPQGVSKKPYHMLGIARIYEVAGHRLLNNIHKRQLDGWIFSELQIPSLNADKPLDCLTVPDTDLETGNFYIRLAHIATRITHFCRRAKQLSSGRALEASERQTLLRDKLVSVMQQGMSIQSELVELKGSLPPQWSNWQTKYEQLASTVSPAHISRWIACLGCGFNMTLMLFFNTFLSCCRTLVRIDYRNKRPTLETRLAETSMPLAAAQLKRLVASICKALPYMMGEVDERGARLPIPQPQAIVAYRLIWPLAVVIVSPQSTHEQIQDCRARLNWIRDQYGMKLASDVITLAKDLMN</sequence>
<dbReference type="AlphaFoldDB" id="A0A1L7UCQ5"/>
<dbReference type="RefSeq" id="XP_041689654.1">
    <property type="nucleotide sequence ID" value="XM_041824143.1"/>
</dbReference>
<gene>
    <name evidence="3" type="ORF">FMAN_03940</name>
</gene>
<reference evidence="4" key="1">
    <citation type="journal article" date="2016" name="Genome Biol. Evol.">
        <title>Comparative 'omics' of the Fusarium fujikuroi species complex highlights differences in genetic potential and metabolite synthesis.</title>
        <authorList>
            <person name="Niehaus E.-M."/>
            <person name="Muensterkoetter M."/>
            <person name="Proctor R.H."/>
            <person name="Brown D.W."/>
            <person name="Sharon A."/>
            <person name="Idan Y."/>
            <person name="Oren-Young L."/>
            <person name="Sieber C.M."/>
            <person name="Novak O."/>
            <person name="Pencik A."/>
            <person name="Tarkowska D."/>
            <person name="Hromadova K."/>
            <person name="Freeman S."/>
            <person name="Maymon M."/>
            <person name="Elazar M."/>
            <person name="Youssef S.A."/>
            <person name="El-Shabrawy E.S.M."/>
            <person name="Shalaby A.B.A."/>
            <person name="Houterman P."/>
            <person name="Brock N.L."/>
            <person name="Burkhardt I."/>
            <person name="Tsavkelova E.A."/>
            <person name="Dickschat J.S."/>
            <person name="Galuszka P."/>
            <person name="Gueldener U."/>
            <person name="Tudzynski B."/>
        </authorList>
    </citation>
    <scope>NUCLEOTIDE SEQUENCE [LARGE SCALE GENOMIC DNA]</scope>
    <source>
        <strain evidence="4">MRC7560</strain>
    </source>
</reference>
<evidence type="ECO:0000313" key="3">
    <source>
        <dbReference type="EMBL" id="CVL06073.1"/>
    </source>
</evidence>
<proteinExistence type="predicted"/>
<comment type="caution">
    <text evidence="3">The sequence shown here is derived from an EMBL/GenBank/DDBJ whole genome shotgun (WGS) entry which is preliminary data.</text>
</comment>
<organism evidence="3 4">
    <name type="scientific">Fusarium mangiferae</name>
    <name type="common">Mango malformation disease fungus</name>
    <dbReference type="NCBI Taxonomy" id="192010"/>
    <lineage>
        <taxon>Eukaryota</taxon>
        <taxon>Fungi</taxon>
        <taxon>Dikarya</taxon>
        <taxon>Ascomycota</taxon>
        <taxon>Pezizomycotina</taxon>
        <taxon>Sordariomycetes</taxon>
        <taxon>Hypocreomycetidae</taxon>
        <taxon>Hypocreales</taxon>
        <taxon>Nectriaceae</taxon>
        <taxon>Fusarium</taxon>
        <taxon>Fusarium fujikuroi species complex</taxon>
    </lineage>
</organism>
<dbReference type="Proteomes" id="UP000184255">
    <property type="component" value="Unassembled WGS sequence"/>
</dbReference>
<dbReference type="InterPro" id="IPR053175">
    <property type="entry name" value="DHMBA_Reg_Transcription_Factor"/>
</dbReference>